<dbReference type="InterPro" id="IPR036390">
    <property type="entry name" value="WH_DNA-bd_sf"/>
</dbReference>
<dbReference type="PRINTS" id="PR00778">
    <property type="entry name" value="HTHARSR"/>
</dbReference>
<keyword evidence="1" id="KW-0805">Transcription regulation</keyword>
<feature type="domain" description="HTH arsR-type" evidence="4">
    <location>
        <begin position="38"/>
        <end position="132"/>
    </location>
</feature>
<dbReference type="EMBL" id="SNYO01000009">
    <property type="protein sequence ID" value="TDQ50980.1"/>
    <property type="molecule type" value="Genomic_DNA"/>
</dbReference>
<gene>
    <name evidence="5" type="ORF">EV188_109189</name>
</gene>
<protein>
    <submittedName>
        <fullName evidence="5">DNA-binding transcriptional ArsR family regulator</fullName>
    </submittedName>
</protein>
<dbReference type="InterPro" id="IPR036388">
    <property type="entry name" value="WH-like_DNA-bd_sf"/>
</dbReference>
<evidence type="ECO:0000256" key="2">
    <source>
        <dbReference type="ARBA" id="ARBA00023125"/>
    </source>
</evidence>
<evidence type="ECO:0000256" key="3">
    <source>
        <dbReference type="ARBA" id="ARBA00023163"/>
    </source>
</evidence>
<evidence type="ECO:0000259" key="4">
    <source>
        <dbReference type="PROSITE" id="PS50987"/>
    </source>
</evidence>
<evidence type="ECO:0000313" key="5">
    <source>
        <dbReference type="EMBL" id="TDQ50980.1"/>
    </source>
</evidence>
<accession>A0A4R6UUJ5</accession>
<dbReference type="InterPro" id="IPR011991">
    <property type="entry name" value="ArsR-like_HTH"/>
</dbReference>
<reference evidence="5 6" key="1">
    <citation type="submission" date="2019-03" db="EMBL/GenBank/DDBJ databases">
        <title>Genomic Encyclopedia of Type Strains, Phase IV (KMG-IV): sequencing the most valuable type-strain genomes for metagenomic binning, comparative biology and taxonomic classification.</title>
        <authorList>
            <person name="Goeker M."/>
        </authorList>
    </citation>
    <scope>NUCLEOTIDE SEQUENCE [LARGE SCALE GENOMIC DNA]</scope>
    <source>
        <strain evidence="5 6">DSM 45775</strain>
    </source>
</reference>
<keyword evidence="2 5" id="KW-0238">DNA-binding</keyword>
<dbReference type="NCBIfam" id="NF033788">
    <property type="entry name" value="HTH_metalloreg"/>
    <property type="match status" value="1"/>
</dbReference>
<dbReference type="AlphaFoldDB" id="A0A4R6UUJ5"/>
<keyword evidence="3" id="KW-0804">Transcription</keyword>
<dbReference type="InterPro" id="IPR001845">
    <property type="entry name" value="HTH_ArsR_DNA-bd_dom"/>
</dbReference>
<name>A0A4R6UUJ5_9PSEU</name>
<dbReference type="PANTHER" id="PTHR43132:SF6">
    <property type="entry name" value="HTH-TYPE TRANSCRIPTIONAL REPRESSOR CZRA"/>
    <property type="match status" value="1"/>
</dbReference>
<dbReference type="SMART" id="SM00418">
    <property type="entry name" value="HTH_ARSR"/>
    <property type="match status" value="1"/>
</dbReference>
<evidence type="ECO:0000256" key="1">
    <source>
        <dbReference type="ARBA" id="ARBA00023015"/>
    </source>
</evidence>
<evidence type="ECO:0000313" key="6">
    <source>
        <dbReference type="Proteomes" id="UP000295705"/>
    </source>
</evidence>
<dbReference type="GO" id="GO:0003677">
    <property type="term" value="F:DNA binding"/>
    <property type="evidence" value="ECO:0007669"/>
    <property type="project" value="UniProtKB-KW"/>
</dbReference>
<dbReference type="CDD" id="cd00090">
    <property type="entry name" value="HTH_ARSR"/>
    <property type="match status" value="1"/>
</dbReference>
<comment type="caution">
    <text evidence="5">The sequence shown here is derived from an EMBL/GenBank/DDBJ whole genome shotgun (WGS) entry which is preliminary data.</text>
</comment>
<dbReference type="PROSITE" id="PS50987">
    <property type="entry name" value="HTH_ARSR_2"/>
    <property type="match status" value="1"/>
</dbReference>
<sequence length="132" mass="14258">MHLTEPPDGTTEDAARLEQRHRALNENHGVCDAIAALPSGETMHAWVTRFALLADPTRLTLLLCIHAAGEICVSDLAVAAGLKDTTTSQALRLLRAQGLVATQRAGRVVRYRLADETVHALLHEVVGHQVSL</sequence>
<keyword evidence="6" id="KW-1185">Reference proteome</keyword>
<dbReference type="InterPro" id="IPR051011">
    <property type="entry name" value="Metal_resp_trans_reg"/>
</dbReference>
<dbReference type="PANTHER" id="PTHR43132">
    <property type="entry name" value="ARSENICAL RESISTANCE OPERON REPRESSOR ARSR-RELATED"/>
    <property type="match status" value="1"/>
</dbReference>
<dbReference type="SUPFAM" id="SSF46785">
    <property type="entry name" value="Winged helix' DNA-binding domain"/>
    <property type="match status" value="1"/>
</dbReference>
<dbReference type="GO" id="GO:0003700">
    <property type="term" value="F:DNA-binding transcription factor activity"/>
    <property type="evidence" value="ECO:0007669"/>
    <property type="project" value="InterPro"/>
</dbReference>
<proteinExistence type="predicted"/>
<dbReference type="Proteomes" id="UP000295705">
    <property type="component" value="Unassembled WGS sequence"/>
</dbReference>
<dbReference type="Gene3D" id="1.10.10.10">
    <property type="entry name" value="Winged helix-like DNA-binding domain superfamily/Winged helix DNA-binding domain"/>
    <property type="match status" value="1"/>
</dbReference>
<organism evidence="5 6">
    <name type="scientific">Actinomycetospora succinea</name>
    <dbReference type="NCBI Taxonomy" id="663603"/>
    <lineage>
        <taxon>Bacteria</taxon>
        <taxon>Bacillati</taxon>
        <taxon>Actinomycetota</taxon>
        <taxon>Actinomycetes</taxon>
        <taxon>Pseudonocardiales</taxon>
        <taxon>Pseudonocardiaceae</taxon>
        <taxon>Actinomycetospora</taxon>
    </lineage>
</organism>
<dbReference type="Pfam" id="PF01022">
    <property type="entry name" value="HTH_5"/>
    <property type="match status" value="1"/>
</dbReference>